<reference evidence="8 9" key="1">
    <citation type="submission" date="2017-08" db="EMBL/GenBank/DDBJ databases">
        <title>Infants hospitalized years apart are colonized by the same room-sourced microbial strains.</title>
        <authorList>
            <person name="Brooks B."/>
            <person name="Olm M.R."/>
            <person name="Firek B.A."/>
            <person name="Baker R."/>
            <person name="Thomas B.C."/>
            <person name="Morowitz M.J."/>
            <person name="Banfield J.F."/>
        </authorList>
    </citation>
    <scope>NUCLEOTIDE SEQUENCE [LARGE SCALE GENOMIC DNA]</scope>
    <source>
        <strain evidence="8">S2_005_003_R2_47</strain>
    </source>
</reference>
<feature type="domain" description="Major facilitator superfamily (MFS) profile" evidence="7">
    <location>
        <begin position="19"/>
        <end position="421"/>
    </location>
</feature>
<protein>
    <submittedName>
        <fullName evidence="8">MFS transporter</fullName>
    </submittedName>
</protein>
<evidence type="ECO:0000313" key="8">
    <source>
        <dbReference type="EMBL" id="PZQ24487.1"/>
    </source>
</evidence>
<evidence type="ECO:0000313" key="9">
    <source>
        <dbReference type="Proteomes" id="UP000248597"/>
    </source>
</evidence>
<dbReference type="InterPro" id="IPR044770">
    <property type="entry name" value="MFS_spinster-like"/>
</dbReference>
<keyword evidence="4 6" id="KW-1133">Transmembrane helix</keyword>
<evidence type="ECO:0000256" key="4">
    <source>
        <dbReference type="ARBA" id="ARBA00022989"/>
    </source>
</evidence>
<feature type="transmembrane region" description="Helical" evidence="6">
    <location>
        <begin position="398"/>
        <end position="418"/>
    </location>
</feature>
<evidence type="ECO:0000256" key="3">
    <source>
        <dbReference type="ARBA" id="ARBA00022692"/>
    </source>
</evidence>
<evidence type="ECO:0000256" key="1">
    <source>
        <dbReference type="ARBA" id="ARBA00004141"/>
    </source>
</evidence>
<feature type="transmembrane region" description="Helical" evidence="6">
    <location>
        <begin position="297"/>
        <end position="318"/>
    </location>
</feature>
<dbReference type="InterPro" id="IPR011701">
    <property type="entry name" value="MFS"/>
</dbReference>
<name>A0A2W5MXG6_SPHMC</name>
<dbReference type="PROSITE" id="PS50850">
    <property type="entry name" value="MFS"/>
    <property type="match status" value="1"/>
</dbReference>
<dbReference type="InterPro" id="IPR020846">
    <property type="entry name" value="MFS_dom"/>
</dbReference>
<dbReference type="GO" id="GO:0016020">
    <property type="term" value="C:membrane"/>
    <property type="evidence" value="ECO:0007669"/>
    <property type="project" value="UniProtKB-SubCell"/>
</dbReference>
<proteinExistence type="predicted"/>
<dbReference type="Pfam" id="PF07690">
    <property type="entry name" value="MFS_1"/>
    <property type="match status" value="1"/>
</dbReference>
<gene>
    <name evidence="8" type="ORF">DI569_01305</name>
</gene>
<feature type="transmembrane region" description="Helical" evidence="6">
    <location>
        <begin position="265"/>
        <end position="290"/>
    </location>
</feature>
<keyword evidence="2" id="KW-0813">Transport</keyword>
<evidence type="ECO:0000256" key="5">
    <source>
        <dbReference type="ARBA" id="ARBA00023136"/>
    </source>
</evidence>
<feature type="transmembrane region" description="Helical" evidence="6">
    <location>
        <begin position="111"/>
        <end position="132"/>
    </location>
</feature>
<dbReference type="Proteomes" id="UP000248597">
    <property type="component" value="Unassembled WGS sequence"/>
</dbReference>
<dbReference type="GO" id="GO:0022857">
    <property type="term" value="F:transmembrane transporter activity"/>
    <property type="evidence" value="ECO:0007669"/>
    <property type="project" value="InterPro"/>
</dbReference>
<comment type="caution">
    <text evidence="8">The sequence shown here is derived from an EMBL/GenBank/DDBJ whole genome shotgun (WGS) entry which is preliminary data.</text>
</comment>
<accession>A0A2W5MXG6</accession>
<feature type="transmembrane region" description="Helical" evidence="6">
    <location>
        <begin position="84"/>
        <end position="105"/>
    </location>
</feature>
<evidence type="ECO:0000256" key="6">
    <source>
        <dbReference type="SAM" id="Phobius"/>
    </source>
</evidence>
<dbReference type="PANTHER" id="PTHR23505">
    <property type="entry name" value="SPINSTER"/>
    <property type="match status" value="1"/>
</dbReference>
<evidence type="ECO:0000259" key="7">
    <source>
        <dbReference type="PROSITE" id="PS50850"/>
    </source>
</evidence>
<feature type="transmembrane region" description="Helical" evidence="6">
    <location>
        <begin position="55"/>
        <end position="72"/>
    </location>
</feature>
<dbReference type="PANTHER" id="PTHR23505:SF79">
    <property type="entry name" value="PROTEIN SPINSTER"/>
    <property type="match status" value="1"/>
</dbReference>
<keyword evidence="5 6" id="KW-0472">Membrane</keyword>
<feature type="transmembrane region" description="Helical" evidence="6">
    <location>
        <begin position="172"/>
        <end position="193"/>
    </location>
</feature>
<dbReference type="AlphaFoldDB" id="A0A2W5MXG6"/>
<dbReference type="Gene3D" id="1.20.1250.20">
    <property type="entry name" value="MFS general substrate transporter like domains"/>
    <property type="match status" value="1"/>
</dbReference>
<dbReference type="InterPro" id="IPR036259">
    <property type="entry name" value="MFS_trans_sf"/>
</dbReference>
<keyword evidence="3 6" id="KW-0812">Transmembrane</keyword>
<feature type="transmembrane region" description="Helical" evidence="6">
    <location>
        <begin position="20"/>
        <end position="43"/>
    </location>
</feature>
<feature type="transmembrane region" description="Helical" evidence="6">
    <location>
        <begin position="358"/>
        <end position="378"/>
    </location>
</feature>
<dbReference type="SUPFAM" id="SSF103473">
    <property type="entry name" value="MFS general substrate transporter"/>
    <property type="match status" value="1"/>
</dbReference>
<feature type="transmembrane region" description="Helical" evidence="6">
    <location>
        <begin position="324"/>
        <end position="346"/>
    </location>
</feature>
<comment type="subcellular location">
    <subcellularLocation>
        <location evidence="1">Membrane</location>
        <topology evidence="1">Multi-pass membrane protein</topology>
    </subcellularLocation>
</comment>
<dbReference type="EMBL" id="QFPJ01000002">
    <property type="protein sequence ID" value="PZQ24487.1"/>
    <property type="molecule type" value="Genomic_DNA"/>
</dbReference>
<feature type="transmembrane region" description="Helical" evidence="6">
    <location>
        <begin position="227"/>
        <end position="245"/>
    </location>
</feature>
<evidence type="ECO:0000256" key="2">
    <source>
        <dbReference type="ARBA" id="ARBA00022448"/>
    </source>
</evidence>
<feature type="transmembrane region" description="Helical" evidence="6">
    <location>
        <begin position="144"/>
        <end position="166"/>
    </location>
</feature>
<organism evidence="8 9">
    <name type="scientific">Sphingopyxis macrogoltabida</name>
    <name type="common">Sphingomonas macrogoltabidus</name>
    <dbReference type="NCBI Taxonomy" id="33050"/>
    <lineage>
        <taxon>Bacteria</taxon>
        <taxon>Pseudomonadati</taxon>
        <taxon>Pseudomonadota</taxon>
        <taxon>Alphaproteobacteria</taxon>
        <taxon>Sphingomonadales</taxon>
        <taxon>Sphingomonadaceae</taxon>
        <taxon>Sphingopyxis</taxon>
    </lineage>
</organism>
<sequence length="435" mass="46241">MKNPYDENRRRYGPGAHRALGVLFLVALVNYVDRALLSVLQVPIKAELGLSDAELGALTGLSFALFYAAAAIPLSRLIDRYHRIWIITGCLILWTSMTALTSLAWGFVSLIVLRIGVAIGEAGSVPGTHSLLSDYYPRERRGTVFSIWAFASPVGVMIGLAAGGLLSEQLGWRNSFLLIGLGGFLLVPLLLALKEPRRGGLEEASAAPAAADIPFMQGLAAVWGNRTLRLLVLGTTLHAFSYMTIMNWTPPLLSRSFDMPLGEVAIWAGLLFGVGGGIGALSGGTIVDMLARRHARWYGLAPCFAIGAVVPISLIQYWASSTMIALVSGFLSIMFAAFYIAPVNALAQSMVSPRMRGFMAAILLVFPTIFGTGAGPFVTGVISDLLLPTWGEAGALKLAMSFSLAGSIGAAIVFFRLSRTVSADLTAMSVSTPGR</sequence>
<dbReference type="CDD" id="cd17328">
    <property type="entry name" value="MFS_spinster_like"/>
    <property type="match status" value="1"/>
</dbReference>